<feature type="region of interest" description="Disordered" evidence="1">
    <location>
        <begin position="475"/>
        <end position="494"/>
    </location>
</feature>
<sequence length="494" mass="54958">MSSPGYNMDAIGHPVPAKGDEHPHMLSYHDMTAQPRPANLQCSPSATFSPPFTHFALLYVDRNGELQVEASPSLMGYERSIFTQEVRDRFLKSTSFGWQANLPSFHSSSVSHMDGDVTGKQPYVFGMQQNASGWYGPPGPARPAPTGLIPCEWQSLQNNKRHRRNMRRMDSGVDRDSSSSSPSSSIRWTALRVGDKETLRSYYDKAFENFQQLNCRAIAKAFVKLVEPRKQVNHPYNGRKTAAGLSQRVDPELTKPQWWPAGVTHKEPDHLLKSDRIRLLVHILCELRESHGITADKLKDAGQDVRRQIMPAERIQVLDEIYYVRDMEEMYLDGKISADTVVHVSHVHMGEAGASELEDGATTNLQSLPVPIITVKSDAYNRPEPHQQNIDPSLDPHSTRKGGFLPPSPVSVPSVSRKNSLDSSVSTSSSDLVSSMMTSAEPGRTLYAPKDVHATGATCLPEYFAQHQSTAHNTQPGFWDPLHPSQASMSFQGY</sequence>
<feature type="domain" description="Subtelomeric hrmA-associated cluster protein AFUB-079030/YDR124W-like helical bundle" evidence="2">
    <location>
        <begin position="193"/>
        <end position="326"/>
    </location>
</feature>
<dbReference type="AlphaFoldDB" id="A0A2J5HYA7"/>
<evidence type="ECO:0000313" key="3">
    <source>
        <dbReference type="EMBL" id="PLN82306.1"/>
    </source>
</evidence>
<dbReference type="Pfam" id="PF11001">
    <property type="entry name" value="AFUB_07903_YDR124W_hel"/>
    <property type="match status" value="1"/>
</dbReference>
<feature type="compositionally biased region" description="Low complexity" evidence="1">
    <location>
        <begin position="411"/>
        <end position="437"/>
    </location>
</feature>
<gene>
    <name evidence="3" type="ORF">BDW42DRAFT_167051</name>
</gene>
<feature type="compositionally biased region" description="Polar residues" evidence="1">
    <location>
        <begin position="485"/>
        <end position="494"/>
    </location>
</feature>
<evidence type="ECO:0000256" key="1">
    <source>
        <dbReference type="SAM" id="MobiDB-lite"/>
    </source>
</evidence>
<keyword evidence="4" id="KW-1185">Reference proteome</keyword>
<dbReference type="PANTHER" id="PTHR36102">
    <property type="entry name" value="CHROMOSOME 10, WHOLE GENOME SHOTGUN SEQUENCE"/>
    <property type="match status" value="1"/>
</dbReference>
<feature type="compositionally biased region" description="Basic and acidic residues" evidence="1">
    <location>
        <begin position="167"/>
        <end position="177"/>
    </location>
</feature>
<organism evidence="3 4">
    <name type="scientific">Aspergillus taichungensis</name>
    <dbReference type="NCBI Taxonomy" id="482145"/>
    <lineage>
        <taxon>Eukaryota</taxon>
        <taxon>Fungi</taxon>
        <taxon>Dikarya</taxon>
        <taxon>Ascomycota</taxon>
        <taxon>Pezizomycotina</taxon>
        <taxon>Eurotiomycetes</taxon>
        <taxon>Eurotiomycetidae</taxon>
        <taxon>Eurotiales</taxon>
        <taxon>Aspergillaceae</taxon>
        <taxon>Aspergillus</taxon>
        <taxon>Aspergillus subgen. Circumdati</taxon>
    </lineage>
</organism>
<dbReference type="PANTHER" id="PTHR36102:SF4">
    <property type="entry name" value="YDR124W-LIKE HELICAL BUNDLE DOMAIN-CONTAINING PROTEIN"/>
    <property type="match status" value="1"/>
</dbReference>
<dbReference type="InterPro" id="IPR021264">
    <property type="entry name" value="AFUB_079030/YDR124W-like"/>
</dbReference>
<name>A0A2J5HYA7_9EURO</name>
<reference evidence="4" key="1">
    <citation type="submission" date="2017-12" db="EMBL/GenBank/DDBJ databases">
        <authorList>
            <consortium name="DOE Joint Genome Institute"/>
            <person name="Mondo S.J."/>
            <person name="Kjaerbolling I."/>
            <person name="Vesth T.C."/>
            <person name="Frisvad J.C."/>
            <person name="Nybo J.L."/>
            <person name="Theobald S."/>
            <person name="Kuo A."/>
            <person name="Bowyer P."/>
            <person name="Matsuda Y."/>
            <person name="Lyhne E.K."/>
            <person name="Kogle M.E."/>
            <person name="Clum A."/>
            <person name="Lipzen A."/>
            <person name="Salamov A."/>
            <person name="Ngan C.Y."/>
            <person name="Daum C."/>
            <person name="Chiniquy J."/>
            <person name="Barry K."/>
            <person name="LaButti K."/>
            <person name="Haridas S."/>
            <person name="Simmons B.A."/>
            <person name="Magnuson J.K."/>
            <person name="Mortensen U.H."/>
            <person name="Larsen T.O."/>
            <person name="Grigoriev I.V."/>
            <person name="Baker S.E."/>
            <person name="Andersen M.R."/>
            <person name="Nordberg H.P."/>
            <person name="Cantor M.N."/>
            <person name="Hua S.X."/>
        </authorList>
    </citation>
    <scope>NUCLEOTIDE SEQUENCE [LARGE SCALE GENOMIC DNA]</scope>
    <source>
        <strain evidence="4">IBT 19404</strain>
    </source>
</reference>
<dbReference type="EMBL" id="KZ559528">
    <property type="protein sequence ID" value="PLN82306.1"/>
    <property type="molecule type" value="Genomic_DNA"/>
</dbReference>
<feature type="region of interest" description="Disordered" evidence="1">
    <location>
        <begin position="382"/>
        <end position="437"/>
    </location>
</feature>
<dbReference type="Proteomes" id="UP000235023">
    <property type="component" value="Unassembled WGS sequence"/>
</dbReference>
<proteinExistence type="predicted"/>
<dbReference type="InterPro" id="IPR047092">
    <property type="entry name" value="AFUB_07903/YDR124W-like_hel"/>
</dbReference>
<evidence type="ECO:0000259" key="2">
    <source>
        <dbReference type="Pfam" id="PF11001"/>
    </source>
</evidence>
<protein>
    <recommendedName>
        <fullName evidence="2">Subtelomeric hrmA-associated cluster protein AFUB-079030/YDR124W-like helical bundle domain-containing protein</fullName>
    </recommendedName>
</protein>
<evidence type="ECO:0000313" key="4">
    <source>
        <dbReference type="Proteomes" id="UP000235023"/>
    </source>
</evidence>
<accession>A0A2J5HYA7</accession>
<feature type="region of interest" description="Disordered" evidence="1">
    <location>
        <begin position="159"/>
        <end position="185"/>
    </location>
</feature>
<dbReference type="OrthoDB" id="5338458at2759"/>